<dbReference type="Pfam" id="PF05593">
    <property type="entry name" value="RHS_repeat"/>
    <property type="match status" value="1"/>
</dbReference>
<name>A0AAP2GRW5_9BACT</name>
<sequence>MIDITVPIYTIEAHGFKVPIEFKYHASGIKYDDTSNEVGLGWSLISGGVISRSVNGALDGSVAGTFSRDVSTFVTCPDINSELDNDYVRIQQVAAGSSGQNTGNGLQLDGEMDTYSFSFLGHSGSFSFPFLNSEVEAATHPTGGNALFTPANGMRVISCTGQKIEILDTEGVYYKFEVKDEDQNLRFKEFYLTQIISVDKADTVDFTYEVVSQFVNYMRRPYITYTGSVLTKSAQGGPSGTEVSLEFIEDGGVYIQYMRPPRLKRIDFPGGYATFDYAVKNEVKTWDLQQVKIYNQTGSTPFRTVNLTKTAFTNGEQRLDKVTFNLGTSNSFDYQFGYNGSPWGMFALGPKGIDYWGYFNGAIVPYEKQYTPYFPELPYLIRGSTTDRLPNVSVIQQGVLNKITYPTKGYSEFTYEQHRGRYSLSQPVVACGGLRLAEIRNYLPDGTLAEKKWYKYGADESGIGVTNTMPPSPTDFRRTTTSLHTVRNGHGTQYLAKVSYKDTYLPFPRVSYFLMGSAAVYPQVTEYAGNATGAYGKTVYEYEVFADQQMYSEGYTYRLTAARQYARTNQWKSGNLSAKTVYKKKDDETYEKVYSIRNAYIDINKAEFRNVAVLPNIEFTYEWVGSGSAIPDYLTNFCGVPEAYRGYFRERPTLCPYDYYNYYTTTGLRVLASTTEESDGVSTVTYYNAHNVNGLPANVTRTSSEGDNVVTAFKYSTDFAYSPYADMKSANILTPVIEKTISKNGFIMRREATSYGYWHSRFFAPSFYSEGNLNESPVTRMEYKYDLTGSLRQISKDGAVKNVYLWGYNARYPIAQIQNATYDQIQAILGQPLIERVASAAVPASADLTAINNLRTNAALPGALVTTYSYQPLIGMISQTDPNGNTSSYGLDSFGRLVSIKNSDGVFVQTYEYIYKK</sequence>
<accession>A0AAP2GRW5</accession>
<dbReference type="Gene3D" id="2.180.10.10">
    <property type="entry name" value="RHS repeat-associated core"/>
    <property type="match status" value="1"/>
</dbReference>
<comment type="caution">
    <text evidence="1">The sequence shown here is derived from an EMBL/GenBank/DDBJ whole genome shotgun (WGS) entry which is preliminary data.</text>
</comment>
<keyword evidence="2" id="KW-1185">Reference proteome</keyword>
<dbReference type="RefSeq" id="WP_254086289.1">
    <property type="nucleotide sequence ID" value="NZ_JAHESE010000025.1"/>
</dbReference>
<reference evidence="1 2" key="1">
    <citation type="submission" date="2021-05" db="EMBL/GenBank/DDBJ databases">
        <title>A Polyphasic approach of four new species of the genus Ohtaekwangia: Ohtaekwangia histidinii sp. nov., Ohtaekwangia cretensis sp. nov., Ohtaekwangia indiensis sp. nov., Ohtaekwangia reichenbachii sp. nov. from diverse environment.</title>
        <authorList>
            <person name="Octaviana S."/>
        </authorList>
    </citation>
    <scope>NUCLEOTIDE SEQUENCE [LARGE SCALE GENOMIC DNA]</scope>
    <source>
        <strain evidence="1 2">PWU5</strain>
    </source>
</reference>
<proteinExistence type="predicted"/>
<dbReference type="Proteomes" id="UP001319080">
    <property type="component" value="Unassembled WGS sequence"/>
</dbReference>
<protein>
    <recommendedName>
        <fullName evidence="3">YD repeat-containing protein</fullName>
    </recommendedName>
</protein>
<gene>
    <name evidence="1" type="ORF">KK062_20910</name>
</gene>
<evidence type="ECO:0000313" key="2">
    <source>
        <dbReference type="Proteomes" id="UP001319080"/>
    </source>
</evidence>
<evidence type="ECO:0008006" key="3">
    <source>
        <dbReference type="Google" id="ProtNLM"/>
    </source>
</evidence>
<evidence type="ECO:0000313" key="1">
    <source>
        <dbReference type="EMBL" id="MBT1710714.1"/>
    </source>
</evidence>
<dbReference type="EMBL" id="JAHESE010000025">
    <property type="protein sequence ID" value="MBT1710714.1"/>
    <property type="molecule type" value="Genomic_DNA"/>
</dbReference>
<dbReference type="AlphaFoldDB" id="A0AAP2GRW5"/>
<organism evidence="1 2">
    <name type="scientific">Dawidia cretensis</name>
    <dbReference type="NCBI Taxonomy" id="2782350"/>
    <lineage>
        <taxon>Bacteria</taxon>
        <taxon>Pseudomonadati</taxon>
        <taxon>Bacteroidota</taxon>
        <taxon>Cytophagia</taxon>
        <taxon>Cytophagales</taxon>
        <taxon>Chryseotaleaceae</taxon>
        <taxon>Dawidia</taxon>
    </lineage>
</organism>
<dbReference type="InterPro" id="IPR031325">
    <property type="entry name" value="RHS_repeat"/>
</dbReference>